<comment type="caution">
    <text evidence="1">The sequence shown here is derived from an EMBL/GenBank/DDBJ whole genome shotgun (WGS) entry which is preliminary data.</text>
</comment>
<name>A0A098LGK9_9BACT</name>
<dbReference type="EMBL" id="BBLT01000006">
    <property type="protein sequence ID" value="GAL86100.1"/>
    <property type="molecule type" value="Genomic_DNA"/>
</dbReference>
<evidence type="ECO:0000313" key="2">
    <source>
        <dbReference type="Proteomes" id="UP000030185"/>
    </source>
</evidence>
<accession>A0A098LGK9</accession>
<keyword evidence="2" id="KW-1185">Reference proteome</keyword>
<dbReference type="AlphaFoldDB" id="A0A098LGK9"/>
<proteinExistence type="predicted"/>
<organism evidence="1 2">
    <name type="scientific">Sporocytophaga myxococcoides</name>
    <dbReference type="NCBI Taxonomy" id="153721"/>
    <lineage>
        <taxon>Bacteria</taxon>
        <taxon>Pseudomonadati</taxon>
        <taxon>Bacteroidota</taxon>
        <taxon>Cytophagia</taxon>
        <taxon>Cytophagales</taxon>
        <taxon>Cytophagaceae</taxon>
        <taxon>Sporocytophaga</taxon>
    </lineage>
</organism>
<dbReference type="Proteomes" id="UP000030185">
    <property type="component" value="Unassembled WGS sequence"/>
</dbReference>
<evidence type="ECO:0000313" key="1">
    <source>
        <dbReference type="EMBL" id="GAL86100.1"/>
    </source>
</evidence>
<protein>
    <submittedName>
        <fullName evidence="1">Uncharacterized protein</fullName>
    </submittedName>
</protein>
<gene>
    <name evidence="1" type="ORF">MYP_3329</name>
</gene>
<sequence>MKERPKDQYNLSSMGEFYANLNHYDSSMYFFFKMREIDSNSIGPIINMVFIVMN</sequence>
<reference evidence="1 2" key="1">
    <citation type="submission" date="2014-09" db="EMBL/GenBank/DDBJ databases">
        <title>Sporocytophaga myxococcoides PG-01 genome sequencing.</title>
        <authorList>
            <person name="Liu L."/>
            <person name="Gao P.J."/>
            <person name="Chen G.J."/>
            <person name="Wang L.S."/>
        </authorList>
    </citation>
    <scope>NUCLEOTIDE SEQUENCE [LARGE SCALE GENOMIC DNA]</scope>
    <source>
        <strain evidence="1 2">PG-01</strain>
    </source>
</reference>
<dbReference type="STRING" id="153721.MYP_3329"/>